<gene>
    <name evidence="6" type="ORF">AYI70_g3854</name>
    <name evidence="5" type="ORF">AYI70_g8680</name>
</gene>
<keyword evidence="1 3" id="KW-0853">WD repeat</keyword>
<evidence type="ECO:0000313" key="6">
    <source>
        <dbReference type="EMBL" id="OMJ20822.1"/>
    </source>
</evidence>
<keyword evidence="2" id="KW-0677">Repeat</keyword>
<feature type="repeat" description="WD" evidence="3">
    <location>
        <begin position="10"/>
        <end position="51"/>
    </location>
</feature>
<dbReference type="InterPro" id="IPR036322">
    <property type="entry name" value="WD40_repeat_dom_sf"/>
</dbReference>
<feature type="repeat" description="WD" evidence="3">
    <location>
        <begin position="52"/>
        <end position="84"/>
    </location>
</feature>
<dbReference type="GO" id="GO:0006367">
    <property type="term" value="P:transcription initiation at RNA polymerase II promoter"/>
    <property type="evidence" value="ECO:0007669"/>
    <property type="project" value="TreeGrafter"/>
</dbReference>
<evidence type="ECO:0000313" key="7">
    <source>
        <dbReference type="Proteomes" id="UP000187283"/>
    </source>
</evidence>
<evidence type="ECO:0000256" key="3">
    <source>
        <dbReference type="PROSITE-ProRule" id="PRU00221"/>
    </source>
</evidence>
<dbReference type="PROSITE" id="PS50294">
    <property type="entry name" value="WD_REPEATS_REGION"/>
    <property type="match status" value="4"/>
</dbReference>
<feature type="repeat" description="WD" evidence="3">
    <location>
        <begin position="189"/>
        <end position="230"/>
    </location>
</feature>
<dbReference type="Proteomes" id="UP000187283">
    <property type="component" value="Unassembled WGS sequence"/>
</dbReference>
<dbReference type="Gene3D" id="2.130.10.10">
    <property type="entry name" value="YVTN repeat-like/Quinoprotein amine dehydrogenase"/>
    <property type="match status" value="2"/>
</dbReference>
<dbReference type="CDD" id="cd00200">
    <property type="entry name" value="WD40"/>
    <property type="match status" value="1"/>
</dbReference>
<keyword evidence="5" id="KW-0648">Protein biosynthesis</keyword>
<dbReference type="GO" id="GO:0003743">
    <property type="term" value="F:translation initiation factor activity"/>
    <property type="evidence" value="ECO:0007669"/>
    <property type="project" value="UniProtKB-KW"/>
</dbReference>
<protein>
    <submittedName>
        <fullName evidence="5">Transcription initiation factor TFIID subunit 5</fullName>
    </submittedName>
</protein>
<dbReference type="PANTHER" id="PTHR19879">
    <property type="entry name" value="TRANSCRIPTION INITIATION FACTOR TFIID"/>
    <property type="match status" value="1"/>
</dbReference>
<evidence type="ECO:0000256" key="1">
    <source>
        <dbReference type="ARBA" id="ARBA00022574"/>
    </source>
</evidence>
<dbReference type="AlphaFoldDB" id="A0A1R1XET6"/>
<dbReference type="InterPro" id="IPR001680">
    <property type="entry name" value="WD40_rpt"/>
</dbReference>
<dbReference type="SMART" id="SM00320">
    <property type="entry name" value="WD40"/>
    <property type="match status" value="5"/>
</dbReference>
<feature type="region of interest" description="Disordered" evidence="4">
    <location>
        <begin position="260"/>
        <end position="287"/>
    </location>
</feature>
<dbReference type="GO" id="GO:0016251">
    <property type="term" value="F:RNA polymerase II general transcription initiation factor activity"/>
    <property type="evidence" value="ECO:0007669"/>
    <property type="project" value="TreeGrafter"/>
</dbReference>
<dbReference type="Pfam" id="PF00400">
    <property type="entry name" value="WD40"/>
    <property type="match status" value="5"/>
</dbReference>
<dbReference type="EMBL" id="LSSN01001147">
    <property type="protein sequence ID" value="OMJ20822.1"/>
    <property type="molecule type" value="Genomic_DNA"/>
</dbReference>
<comment type="caution">
    <text evidence="5">The sequence shown here is derived from an EMBL/GenBank/DDBJ whole genome shotgun (WGS) entry which is preliminary data.</text>
</comment>
<proteinExistence type="predicted"/>
<evidence type="ECO:0000256" key="2">
    <source>
        <dbReference type="ARBA" id="ARBA00022737"/>
    </source>
</evidence>
<dbReference type="InterPro" id="IPR015943">
    <property type="entry name" value="WD40/YVTN_repeat-like_dom_sf"/>
</dbReference>
<organism evidence="5 7">
    <name type="scientific">Smittium culicis</name>
    <dbReference type="NCBI Taxonomy" id="133412"/>
    <lineage>
        <taxon>Eukaryota</taxon>
        <taxon>Fungi</taxon>
        <taxon>Fungi incertae sedis</taxon>
        <taxon>Zoopagomycota</taxon>
        <taxon>Kickxellomycotina</taxon>
        <taxon>Harpellomycetes</taxon>
        <taxon>Harpellales</taxon>
        <taxon>Legeriomycetaceae</taxon>
        <taxon>Smittium</taxon>
    </lineage>
</organism>
<dbReference type="PRINTS" id="PR00320">
    <property type="entry name" value="GPROTEINBRPT"/>
</dbReference>
<dbReference type="SUPFAM" id="SSF50978">
    <property type="entry name" value="WD40 repeat-like"/>
    <property type="match status" value="1"/>
</dbReference>
<keyword evidence="5" id="KW-0396">Initiation factor</keyword>
<feature type="compositionally biased region" description="Polar residues" evidence="4">
    <location>
        <begin position="275"/>
        <end position="287"/>
    </location>
</feature>
<dbReference type="PROSITE" id="PS00678">
    <property type="entry name" value="WD_REPEATS_1"/>
    <property type="match status" value="2"/>
</dbReference>
<feature type="repeat" description="WD" evidence="3">
    <location>
        <begin position="94"/>
        <end position="135"/>
    </location>
</feature>
<dbReference type="GO" id="GO:0005669">
    <property type="term" value="C:transcription factor TFIID complex"/>
    <property type="evidence" value="ECO:0007669"/>
    <property type="project" value="TreeGrafter"/>
</dbReference>
<dbReference type="EMBL" id="LSSN01003612">
    <property type="protein sequence ID" value="OMJ13147.1"/>
    <property type="molecule type" value="Genomic_DNA"/>
</dbReference>
<dbReference type="PANTHER" id="PTHR19879:SF1">
    <property type="entry name" value="CANNONBALL-RELATED"/>
    <property type="match status" value="1"/>
</dbReference>
<name>A0A1R1XET6_9FUNG</name>
<dbReference type="InterPro" id="IPR019775">
    <property type="entry name" value="WD40_repeat_CS"/>
</dbReference>
<accession>A0A1R1XET6</accession>
<dbReference type="InterPro" id="IPR020472">
    <property type="entry name" value="WD40_PAC1"/>
</dbReference>
<evidence type="ECO:0000313" key="5">
    <source>
        <dbReference type="EMBL" id="OMJ13147.1"/>
    </source>
</evidence>
<evidence type="ECO:0000256" key="4">
    <source>
        <dbReference type="SAM" id="MobiDB-lite"/>
    </source>
</evidence>
<reference evidence="5 7" key="1">
    <citation type="submission" date="2017-01" db="EMBL/GenBank/DDBJ databases">
        <authorList>
            <person name="Mah S.A."/>
            <person name="Swanson W.J."/>
            <person name="Moy G.W."/>
            <person name="Vacquier V.D."/>
        </authorList>
    </citation>
    <scope>NUCLEOTIDE SEQUENCE [LARGE SCALE GENOMIC DNA]</scope>
    <source>
        <strain evidence="5 7">GSMNP</strain>
    </source>
</reference>
<dbReference type="PROSITE" id="PS50082">
    <property type="entry name" value="WD_REPEATS_2"/>
    <property type="match status" value="4"/>
</dbReference>
<sequence>MDSTKDNIKLIGHSGPVYSLDISSDNKFMISGSEDKTVRLWNLDTYSNLVSYRGHNYPVWDVTFSPINLYFASSSFDKTARLWSCEHIYPLRIFAGHLSDVSCVKFHPNGNYLLTGSDDRTVRLWDVQRGKCVRLFTGHSGPITSICISPNGKVAATASTLMNKKRMLNKSENMIKVWDLGSGKLMDEFLGHDEPVYSLCFNHESNLLLSGSADGSVKAWKINVGNDRSKFRNSLNTENSDSSISRTKYFGNLAAGNNTMGNGPSIDGNRPLDNLKQSGDNTGNDVASNVKKEEDLIKFKDDSNREKEKPSEGLLRSWSTVNTSVISVKFSTRNLGIAIGSYKSS</sequence>
<dbReference type="OrthoDB" id="10266330at2759"/>
<dbReference type="STRING" id="133412.A0A1R1XET6"/>
<keyword evidence="7" id="KW-1185">Reference proteome</keyword>